<gene>
    <name evidence="1" type="ORF">NTEN_LOCUS5766</name>
</gene>
<dbReference type="Proteomes" id="UP000479000">
    <property type="component" value="Unassembled WGS sequence"/>
</dbReference>
<feature type="non-terminal residue" evidence="1">
    <location>
        <position position="101"/>
    </location>
</feature>
<reference evidence="1 2" key="1">
    <citation type="submission" date="2020-02" db="EMBL/GenBank/DDBJ databases">
        <authorList>
            <person name="Ferguson B K."/>
        </authorList>
    </citation>
    <scope>NUCLEOTIDE SEQUENCE [LARGE SCALE GENOMIC DNA]</scope>
</reference>
<dbReference type="EMBL" id="CADCXU010008872">
    <property type="protein sequence ID" value="CAA9999483.1"/>
    <property type="molecule type" value="Genomic_DNA"/>
</dbReference>
<accession>A0A6H5GCM0</accession>
<evidence type="ECO:0000313" key="2">
    <source>
        <dbReference type="Proteomes" id="UP000479000"/>
    </source>
</evidence>
<evidence type="ECO:0000313" key="1">
    <source>
        <dbReference type="EMBL" id="CAA9999483.1"/>
    </source>
</evidence>
<name>A0A6H5GCM0_9HEMI</name>
<keyword evidence="2" id="KW-1185">Reference proteome</keyword>
<sequence length="101" mass="11392">MDEDVVCPDGTGHLTGDVMVPKRNWLNLHTTRRFHCQSQGGYNCLDLLTFGKHKDNLRSSLCHHRKSLSLKTIIQSEALHQIDRSGKFSVNGRAASFKICI</sequence>
<dbReference type="AlphaFoldDB" id="A0A6H5GCM0"/>
<protein>
    <submittedName>
        <fullName evidence="1">Uncharacterized protein</fullName>
    </submittedName>
</protein>
<proteinExistence type="predicted"/>
<organism evidence="1 2">
    <name type="scientific">Nesidiocoris tenuis</name>
    <dbReference type="NCBI Taxonomy" id="355587"/>
    <lineage>
        <taxon>Eukaryota</taxon>
        <taxon>Metazoa</taxon>
        <taxon>Ecdysozoa</taxon>
        <taxon>Arthropoda</taxon>
        <taxon>Hexapoda</taxon>
        <taxon>Insecta</taxon>
        <taxon>Pterygota</taxon>
        <taxon>Neoptera</taxon>
        <taxon>Paraneoptera</taxon>
        <taxon>Hemiptera</taxon>
        <taxon>Heteroptera</taxon>
        <taxon>Panheteroptera</taxon>
        <taxon>Cimicomorpha</taxon>
        <taxon>Miridae</taxon>
        <taxon>Dicyphina</taxon>
        <taxon>Nesidiocoris</taxon>
    </lineage>
</organism>